<proteinExistence type="predicted"/>
<evidence type="ECO:0000313" key="2">
    <source>
        <dbReference type="Proteomes" id="UP001143700"/>
    </source>
</evidence>
<reference evidence="1" key="1">
    <citation type="journal article" date="2022" name="Microorganisms">
        <title>Antibiotic Susceptibility, Resistance Gene Determinants and Corresponding Genomic Regions in Lactobacillus amylovorus Isolates Derived from Wild Boars and Domestic Pigs.</title>
        <authorList>
            <person name="Moravkova M."/>
            <person name="Kostovova I."/>
            <person name="Kavanova K."/>
            <person name="Pechar R."/>
            <person name="Stanek S."/>
            <person name="Brychta A."/>
            <person name="Zeman M."/>
            <person name="Kubasova T."/>
        </authorList>
    </citation>
    <scope>NUCLEOTIDE SEQUENCE</scope>
    <source>
        <strain evidence="1">M356A</strain>
    </source>
</reference>
<sequence length="309" mass="36533">MKLEYQGLPNYRIILHDNQGNKAYLCTVAYDDSWGKIKEWHVFDIEDELNLTFEELHKYFLHLALYLQFDFAKFRKQCRSLMLAAFKDVSKNGITSFEKYKQKIQLNQFISVDLYIGSPEREISSLDEHGEPIATDYKHIKLLDLPAEDYTVQAYAEVNTSTIPDSNEEVRDSRFTIGKSVKAYADMLLKHLVSDMYFLGSPDPEELESSYYIHTQKELDDIVKHDREVLNNIKNKDKLDIYQVEDVFREQCYLSYFYDEVDYEATLDSNNKNHLFFDDTYYGCQIDMGEFDWMSKILNDKNMKPKIDK</sequence>
<organism evidence="1 2">
    <name type="scientific">Lactobacillus amylovorus</name>
    <dbReference type="NCBI Taxonomy" id="1604"/>
    <lineage>
        <taxon>Bacteria</taxon>
        <taxon>Bacillati</taxon>
        <taxon>Bacillota</taxon>
        <taxon>Bacilli</taxon>
        <taxon>Lactobacillales</taxon>
        <taxon>Lactobacillaceae</taxon>
        <taxon>Lactobacillus</taxon>
    </lineage>
</organism>
<dbReference type="AlphaFoldDB" id="A0A9X4ADE6"/>
<dbReference type="RefSeq" id="WP_271870244.1">
    <property type="nucleotide sequence ID" value="NZ_JAOTGU010000010.1"/>
</dbReference>
<gene>
    <name evidence="1" type="ORF">ODV15_07375</name>
</gene>
<accession>A0A9X4ADE6</accession>
<comment type="caution">
    <text evidence="1">The sequence shown here is derived from an EMBL/GenBank/DDBJ whole genome shotgun (WGS) entry which is preliminary data.</text>
</comment>
<dbReference type="EMBL" id="JAOTGU010000010">
    <property type="protein sequence ID" value="MDB6262368.1"/>
    <property type="molecule type" value="Genomic_DNA"/>
</dbReference>
<dbReference type="Proteomes" id="UP001143700">
    <property type="component" value="Unassembled WGS sequence"/>
</dbReference>
<evidence type="ECO:0000313" key="1">
    <source>
        <dbReference type="EMBL" id="MDB6262368.1"/>
    </source>
</evidence>
<protein>
    <submittedName>
        <fullName evidence="1">Uncharacterized protein</fullName>
    </submittedName>
</protein>
<reference evidence="1" key="2">
    <citation type="submission" date="2022-10" db="EMBL/GenBank/DDBJ databases">
        <authorList>
            <person name="Kostovova I."/>
            <person name="Moravkova M."/>
            <person name="Pechar R."/>
        </authorList>
    </citation>
    <scope>NUCLEOTIDE SEQUENCE</scope>
    <source>
        <strain evidence="1">M356A</strain>
    </source>
</reference>
<name>A0A9X4ADE6_LACAM</name>